<protein>
    <submittedName>
        <fullName evidence="2">Uncharacterized protein</fullName>
    </submittedName>
</protein>
<keyword evidence="1" id="KW-1133">Transmembrane helix</keyword>
<dbReference type="RefSeq" id="WP_284723849.1">
    <property type="nucleotide sequence ID" value="NZ_FXTU01000001.1"/>
</dbReference>
<dbReference type="AlphaFoldDB" id="A0AA45WIW5"/>
<organism evidence="2 3">
    <name type="scientific">Laceyella tengchongensis</name>
    <dbReference type="NCBI Taxonomy" id="574699"/>
    <lineage>
        <taxon>Bacteria</taxon>
        <taxon>Bacillati</taxon>
        <taxon>Bacillota</taxon>
        <taxon>Bacilli</taxon>
        <taxon>Bacillales</taxon>
        <taxon>Thermoactinomycetaceae</taxon>
        <taxon>Laceyella</taxon>
    </lineage>
</organism>
<keyword evidence="1" id="KW-0812">Transmembrane</keyword>
<evidence type="ECO:0000313" key="2">
    <source>
        <dbReference type="EMBL" id="SMP01516.1"/>
    </source>
</evidence>
<reference evidence="2" key="1">
    <citation type="submission" date="2017-05" db="EMBL/GenBank/DDBJ databases">
        <authorList>
            <person name="Varghese N."/>
            <person name="Submissions S."/>
        </authorList>
    </citation>
    <scope>NUCLEOTIDE SEQUENCE</scope>
    <source>
        <strain evidence="2">DSM 45262</strain>
    </source>
</reference>
<evidence type="ECO:0000256" key="1">
    <source>
        <dbReference type="SAM" id="Phobius"/>
    </source>
</evidence>
<accession>A0AA45WIW5</accession>
<proteinExistence type="predicted"/>
<keyword evidence="3" id="KW-1185">Reference proteome</keyword>
<keyword evidence="1" id="KW-0472">Membrane</keyword>
<dbReference type="EMBL" id="FXTU01000001">
    <property type="protein sequence ID" value="SMP01516.1"/>
    <property type="molecule type" value="Genomic_DNA"/>
</dbReference>
<feature type="transmembrane region" description="Helical" evidence="1">
    <location>
        <begin position="101"/>
        <end position="129"/>
    </location>
</feature>
<sequence length="134" mass="14519">MEDLLSGYRFLEKRVNDGLSEAWEKMKGESLAWLMDEEKSPFQKLKDLLTWLHPLIMANELMKQASGFDLLGSVTKYITEHPIDSLATAGFILLSLLQPEIGLAGLIGGAASGSMFAGGLSGIAGWAVFRGIST</sequence>
<evidence type="ECO:0000313" key="3">
    <source>
        <dbReference type="Proteomes" id="UP001157946"/>
    </source>
</evidence>
<gene>
    <name evidence="2" type="ORF">SAMN06265361_101257</name>
</gene>
<name>A0AA45WIW5_9BACL</name>
<comment type="caution">
    <text evidence="2">The sequence shown here is derived from an EMBL/GenBank/DDBJ whole genome shotgun (WGS) entry which is preliminary data.</text>
</comment>
<dbReference type="Proteomes" id="UP001157946">
    <property type="component" value="Unassembled WGS sequence"/>
</dbReference>